<comment type="caution">
    <text evidence="2">The sequence shown here is derived from an EMBL/GenBank/DDBJ whole genome shotgun (WGS) entry which is preliminary data.</text>
</comment>
<gene>
    <name evidence="2" type="ORF">H2O64_21025</name>
</gene>
<dbReference type="InterPro" id="IPR021354">
    <property type="entry name" value="DUF2975"/>
</dbReference>
<keyword evidence="1" id="KW-0472">Membrane</keyword>
<reference evidence="2 3" key="1">
    <citation type="submission" date="2020-07" db="EMBL/GenBank/DDBJ databases">
        <title>Description of Kordia aestuariivivens sp. nov., isolated from a tidal flat.</title>
        <authorList>
            <person name="Park S."/>
            <person name="Yoon J.-H."/>
        </authorList>
    </citation>
    <scope>NUCLEOTIDE SEQUENCE [LARGE SCALE GENOMIC DNA]</scope>
    <source>
        <strain evidence="2 3">YSTF-M3</strain>
    </source>
</reference>
<evidence type="ECO:0000313" key="3">
    <source>
        <dbReference type="Proteomes" id="UP000619238"/>
    </source>
</evidence>
<feature type="transmembrane region" description="Helical" evidence="1">
    <location>
        <begin position="67"/>
        <end position="89"/>
    </location>
</feature>
<keyword evidence="1" id="KW-1133">Transmembrane helix</keyword>
<evidence type="ECO:0000256" key="1">
    <source>
        <dbReference type="SAM" id="Phobius"/>
    </source>
</evidence>
<dbReference type="EMBL" id="JACGWS010000017">
    <property type="protein sequence ID" value="MBC8757166.1"/>
    <property type="molecule type" value="Genomic_DNA"/>
</dbReference>
<proteinExistence type="predicted"/>
<name>A0ABR7QF29_9FLAO</name>
<sequence length="173" mass="19600">MNSKTELVLKVMRFLVWLVFIGLLIKAGAIMMSFGVSVNNSEAAKDLYRGMDLSRYESYSFINYTSIVFYHILLNLMQAYIALFVAKLLSSINIEKPFTKTVADLLKRISITVFGVWILAMLHNLHVAILEKYAAITPDYIAVEFIFLAGVVFVLAQLFKKGVEMQTENDLTV</sequence>
<protein>
    <submittedName>
        <fullName evidence="2">DUF2975 domain-containing protein</fullName>
    </submittedName>
</protein>
<keyword evidence="3" id="KW-1185">Reference proteome</keyword>
<organism evidence="2 3">
    <name type="scientific">Kordia aestuariivivens</name>
    <dbReference type="NCBI Taxonomy" id="2759037"/>
    <lineage>
        <taxon>Bacteria</taxon>
        <taxon>Pseudomonadati</taxon>
        <taxon>Bacteroidota</taxon>
        <taxon>Flavobacteriia</taxon>
        <taxon>Flavobacteriales</taxon>
        <taxon>Flavobacteriaceae</taxon>
        <taxon>Kordia</taxon>
    </lineage>
</organism>
<accession>A0ABR7QF29</accession>
<dbReference type="RefSeq" id="WP_187564210.1">
    <property type="nucleotide sequence ID" value="NZ_JACGWS010000017.1"/>
</dbReference>
<feature type="transmembrane region" description="Helical" evidence="1">
    <location>
        <begin position="141"/>
        <end position="159"/>
    </location>
</feature>
<keyword evidence="1" id="KW-0812">Transmembrane</keyword>
<dbReference type="Proteomes" id="UP000619238">
    <property type="component" value="Unassembled WGS sequence"/>
</dbReference>
<feature type="transmembrane region" description="Helical" evidence="1">
    <location>
        <begin position="109"/>
        <end position="129"/>
    </location>
</feature>
<dbReference type="Pfam" id="PF11188">
    <property type="entry name" value="DUF2975"/>
    <property type="match status" value="1"/>
</dbReference>
<evidence type="ECO:0000313" key="2">
    <source>
        <dbReference type="EMBL" id="MBC8757166.1"/>
    </source>
</evidence>